<comment type="caution">
    <text evidence="4">The sequence shown here is derived from an EMBL/GenBank/DDBJ whole genome shotgun (WGS) entry which is preliminary data.</text>
</comment>
<keyword evidence="5" id="KW-1185">Reference proteome</keyword>
<organism evidence="4 5">
    <name type="scientific">Paenibacillus anaericanus</name>
    <dbReference type="NCBI Taxonomy" id="170367"/>
    <lineage>
        <taxon>Bacteria</taxon>
        <taxon>Bacillati</taxon>
        <taxon>Bacillota</taxon>
        <taxon>Bacilli</taxon>
        <taxon>Bacillales</taxon>
        <taxon>Paenibacillaceae</taxon>
        <taxon>Paenibacillus</taxon>
    </lineage>
</organism>
<dbReference type="Gene3D" id="3.30.420.40">
    <property type="match status" value="1"/>
</dbReference>
<dbReference type="EMBL" id="RZNY01000033">
    <property type="protein sequence ID" value="RUT40708.1"/>
    <property type="molecule type" value="Genomic_DNA"/>
</dbReference>
<dbReference type="OrthoDB" id="9807195at2"/>
<dbReference type="Pfam" id="PF21447">
    <property type="entry name" value="Ppx-GppA_III"/>
    <property type="match status" value="1"/>
</dbReference>
<dbReference type="GO" id="GO:0006357">
    <property type="term" value="P:regulation of transcription by RNA polymerase II"/>
    <property type="evidence" value="ECO:0007669"/>
    <property type="project" value="TreeGrafter"/>
</dbReference>
<evidence type="ECO:0000259" key="2">
    <source>
        <dbReference type="Pfam" id="PF02541"/>
    </source>
</evidence>
<dbReference type="RefSeq" id="WP_127194654.1">
    <property type="nucleotide sequence ID" value="NZ_RZNY01000033.1"/>
</dbReference>
<dbReference type="PANTHER" id="PTHR30005:SF0">
    <property type="entry name" value="RETROGRADE REGULATION PROTEIN 2"/>
    <property type="match status" value="1"/>
</dbReference>
<dbReference type="AlphaFoldDB" id="A0A433XZJ1"/>
<gene>
    <name evidence="4" type="ORF">EJP82_24325</name>
</gene>
<proteinExistence type="inferred from homology"/>
<evidence type="ECO:0000313" key="4">
    <source>
        <dbReference type="EMBL" id="RUT40708.1"/>
    </source>
</evidence>
<evidence type="ECO:0000259" key="3">
    <source>
        <dbReference type="Pfam" id="PF21447"/>
    </source>
</evidence>
<dbReference type="Gene3D" id="1.10.3210.10">
    <property type="entry name" value="Hypothetical protein af1432"/>
    <property type="match status" value="1"/>
</dbReference>
<dbReference type="PANTHER" id="PTHR30005">
    <property type="entry name" value="EXOPOLYPHOSPHATASE"/>
    <property type="match status" value="1"/>
</dbReference>
<dbReference type="SUPFAM" id="SSF53067">
    <property type="entry name" value="Actin-like ATPase domain"/>
    <property type="match status" value="2"/>
</dbReference>
<dbReference type="SUPFAM" id="SSF109604">
    <property type="entry name" value="HD-domain/PDEase-like"/>
    <property type="match status" value="1"/>
</dbReference>
<dbReference type="InterPro" id="IPR050273">
    <property type="entry name" value="GppA/Ppx_hydrolase"/>
</dbReference>
<feature type="domain" description="Ppx/GppA phosphatase C-terminal" evidence="3">
    <location>
        <begin position="327"/>
        <end position="477"/>
    </location>
</feature>
<feature type="domain" description="Ppx/GppA phosphatase N-terminal" evidence="2">
    <location>
        <begin position="22"/>
        <end position="308"/>
    </location>
</feature>
<dbReference type="Proteomes" id="UP000279446">
    <property type="component" value="Unassembled WGS sequence"/>
</dbReference>
<sequence>MDNSRTTIGIMDIGSNSIRLAIYEVTSQREYRLINENKESARLSEKIKQDGRLELDGILEIVPILSQFNDICSQYKCREIRVAATAAIRNATNSEEIVDMLFQYTGLKVDILSGDQEAYYGFLGVVDGINVQDGFIIDIGGGSTEITLFRNREWISSVSLPIGAVNSQRKYGGDSESWLDENITSLQNEIYDLLSEHSWITTQPGLPLIGLGGSIRALGKLDQRRSKYPLPIAHHYMLERENIEHFAQLLPSLSLAKRKRMEGLSKARADIIVPGVIILHAILQYTEAAVCLVSGTGLREGLLLETLNLELPSASEVIPRQVNSLLAFHSTVQSAHLEHVHRFAEILYDAIMEDYDDESQVRKLIYVSSMLYKIGSGVRYHQYDKHTLYWLTHAPIAGLTHREIVLCAFIAGRLSGNGKGINVGDYRSLLEPSDAELIGKLGSLIEVAIALDTSETQVVEEIKAELSEETILLRLQCRSQAPLEIRGLEAAARSFKKVWKINLVWTMDSSST</sequence>
<dbReference type="CDD" id="cd24052">
    <property type="entry name" value="ASKHA_NBD_HpPPX-GppA-like"/>
    <property type="match status" value="1"/>
</dbReference>
<protein>
    <submittedName>
        <fullName evidence="4">Ppx/GppA family phosphatase</fullName>
    </submittedName>
</protein>
<accession>A0A433XZJ1</accession>
<evidence type="ECO:0000313" key="5">
    <source>
        <dbReference type="Proteomes" id="UP000279446"/>
    </source>
</evidence>
<reference evidence="4 5" key="1">
    <citation type="submission" date="2018-12" db="EMBL/GenBank/DDBJ databases">
        <authorList>
            <person name="Sun L."/>
            <person name="Chen Z."/>
        </authorList>
    </citation>
    <scope>NUCLEOTIDE SEQUENCE [LARGE SCALE GENOMIC DNA]</scope>
    <source>
        <strain evidence="4 5">DSM 15890</strain>
    </source>
</reference>
<dbReference type="Pfam" id="PF02541">
    <property type="entry name" value="Ppx-GppA"/>
    <property type="match status" value="1"/>
</dbReference>
<dbReference type="InterPro" id="IPR003695">
    <property type="entry name" value="Ppx_GppA_N"/>
</dbReference>
<name>A0A433XZJ1_9BACL</name>
<comment type="similarity">
    <text evidence="1">Belongs to the GppA/Ppx family.</text>
</comment>
<dbReference type="InterPro" id="IPR048950">
    <property type="entry name" value="Ppx_GppA_C"/>
</dbReference>
<dbReference type="Gene3D" id="3.30.420.150">
    <property type="entry name" value="Exopolyphosphatase. Domain 2"/>
    <property type="match status" value="1"/>
</dbReference>
<evidence type="ECO:0000256" key="1">
    <source>
        <dbReference type="ARBA" id="ARBA00007125"/>
    </source>
</evidence>
<dbReference type="InterPro" id="IPR043129">
    <property type="entry name" value="ATPase_NBD"/>
</dbReference>